<dbReference type="PANTHER" id="PTHR43680:SF2">
    <property type="entry name" value="NITRATE REDUCTASE MOLYBDENUM COFACTOR ASSEMBLY CHAPERONE NARJ"/>
    <property type="match status" value="1"/>
</dbReference>
<dbReference type="GO" id="GO:0051131">
    <property type="term" value="P:chaperone-mediated protein complex assembly"/>
    <property type="evidence" value="ECO:0007669"/>
    <property type="project" value="InterPro"/>
</dbReference>
<dbReference type="OrthoDB" id="8478585at2"/>
<name>A0A1B1AHG0_9PROT</name>
<dbReference type="KEGG" id="cbot:ATE48_08775"/>
<evidence type="ECO:0000313" key="2">
    <source>
        <dbReference type="EMBL" id="ANP46006.1"/>
    </source>
</evidence>
<sequence>MAQTYRALSVLLSYPTAETSALVPAAVEALHGDRLAPAGLVRRLTSLAFELSGQDLYGAQARYVDLFDRTRSLSLQLYEHVHGESRDRGQAMVELLKLYSSRGLELTAKELPDHLPVFLEFLSMLPTDEAAALLGEAAHVLEALRERLKKRRSPYARVFDILVALVETKRNAEALNALLQEPDDDPDDLEALDRAWAEEQVTFGPDQVGCPKAAAAVARMGETTQ</sequence>
<dbReference type="GO" id="GO:0016530">
    <property type="term" value="F:metallochaperone activity"/>
    <property type="evidence" value="ECO:0007669"/>
    <property type="project" value="TreeGrafter"/>
</dbReference>
<reference evidence="2 3" key="1">
    <citation type="submission" date="2015-11" db="EMBL/GenBank/DDBJ databases">
        <title>Whole-Genome Sequence of Candidatus Oderbacter manganicum from the National Park Lower Oder Valley, Germany.</title>
        <authorList>
            <person name="Braun B."/>
            <person name="Liere K."/>
            <person name="Szewzyk U."/>
        </authorList>
    </citation>
    <scope>NUCLEOTIDE SEQUENCE [LARGE SCALE GENOMIC DNA]</scope>
    <source>
        <strain evidence="2 3">OTSz_A_272</strain>
    </source>
</reference>
<keyword evidence="3" id="KW-1185">Reference proteome</keyword>
<dbReference type="InterPro" id="IPR020945">
    <property type="entry name" value="DMSO/NO3_reduct_chaperone"/>
</dbReference>
<keyword evidence="1" id="KW-0534">Nitrate assimilation</keyword>
<dbReference type="InterPro" id="IPR036411">
    <property type="entry name" value="TorD-like_sf"/>
</dbReference>
<dbReference type="AlphaFoldDB" id="A0A1B1AHG0"/>
<dbReference type="EMBL" id="CP013244">
    <property type="protein sequence ID" value="ANP46006.1"/>
    <property type="molecule type" value="Genomic_DNA"/>
</dbReference>
<evidence type="ECO:0000256" key="1">
    <source>
        <dbReference type="ARBA" id="ARBA00023063"/>
    </source>
</evidence>
<proteinExistence type="predicted"/>
<dbReference type="SUPFAM" id="SSF89155">
    <property type="entry name" value="TorD-like"/>
    <property type="match status" value="1"/>
</dbReference>
<dbReference type="Pfam" id="PF02613">
    <property type="entry name" value="Nitrate_red_del"/>
    <property type="match status" value="1"/>
</dbReference>
<dbReference type="InParanoid" id="A0A1B1AHG0"/>
<evidence type="ECO:0000313" key="3">
    <source>
        <dbReference type="Proteomes" id="UP000092498"/>
    </source>
</evidence>
<dbReference type="RefSeq" id="WP_066770253.1">
    <property type="nucleotide sequence ID" value="NZ_CP013244.1"/>
</dbReference>
<accession>A0A1B1AHG0</accession>
<gene>
    <name evidence="2" type="ORF">ATE48_08775</name>
</gene>
<dbReference type="NCBIfam" id="TIGR00684">
    <property type="entry name" value="narJ"/>
    <property type="match status" value="1"/>
</dbReference>
<dbReference type="FunCoup" id="A0A1B1AHG0">
    <property type="interactions" value="101"/>
</dbReference>
<dbReference type="GO" id="GO:0051082">
    <property type="term" value="F:unfolded protein binding"/>
    <property type="evidence" value="ECO:0007669"/>
    <property type="project" value="InterPro"/>
</dbReference>
<dbReference type="InterPro" id="IPR003765">
    <property type="entry name" value="NO3_reductase_chaperone_NarJ"/>
</dbReference>
<dbReference type="Gene3D" id="1.10.3480.10">
    <property type="entry name" value="TorD-like"/>
    <property type="match status" value="1"/>
</dbReference>
<protein>
    <submittedName>
        <fullName evidence="2">Nitrate reductase</fullName>
    </submittedName>
</protein>
<organism evidence="2 3">
    <name type="scientific">Candidatus Viadribacter manganicus</name>
    <dbReference type="NCBI Taxonomy" id="1759059"/>
    <lineage>
        <taxon>Bacteria</taxon>
        <taxon>Pseudomonadati</taxon>
        <taxon>Pseudomonadota</taxon>
        <taxon>Alphaproteobacteria</taxon>
        <taxon>Hyphomonadales</taxon>
        <taxon>Hyphomonadaceae</taxon>
        <taxon>Candidatus Viadribacter</taxon>
    </lineage>
</organism>
<dbReference type="PANTHER" id="PTHR43680">
    <property type="entry name" value="NITRATE REDUCTASE MOLYBDENUM COFACTOR ASSEMBLY CHAPERONE"/>
    <property type="match status" value="1"/>
</dbReference>
<dbReference type="Proteomes" id="UP000092498">
    <property type="component" value="Chromosome"/>
</dbReference>
<dbReference type="STRING" id="1759059.ATE48_08775"/>
<dbReference type="GO" id="GO:0042128">
    <property type="term" value="P:nitrate assimilation"/>
    <property type="evidence" value="ECO:0007669"/>
    <property type="project" value="UniProtKB-KW"/>
</dbReference>